<reference evidence="4 5" key="1">
    <citation type="submission" date="2017-08" db="EMBL/GenBank/DDBJ databases">
        <title>Complete genome sequence of Mucilaginibacter sp. strain BJC16-A31.</title>
        <authorList>
            <consortium name="Henan University of Science and Technology"/>
            <person name="You X."/>
        </authorList>
    </citation>
    <scope>NUCLEOTIDE SEQUENCE [LARGE SCALE GENOMIC DNA]</scope>
    <source>
        <strain evidence="4 5">BJC16-A31</strain>
    </source>
</reference>
<evidence type="ECO:0000256" key="2">
    <source>
        <dbReference type="SAM" id="Phobius"/>
    </source>
</evidence>
<dbReference type="PANTHER" id="PTHR10098:SF108">
    <property type="entry name" value="TETRATRICOPEPTIDE REPEAT PROTEIN 28"/>
    <property type="match status" value="1"/>
</dbReference>
<dbReference type="PANTHER" id="PTHR10098">
    <property type="entry name" value="RAPSYN-RELATED"/>
    <property type="match status" value="1"/>
</dbReference>
<feature type="domain" description="CHAT" evidence="3">
    <location>
        <begin position="613"/>
        <end position="891"/>
    </location>
</feature>
<keyword evidence="2" id="KW-0472">Membrane</keyword>
<feature type="transmembrane region" description="Helical" evidence="2">
    <location>
        <begin position="901"/>
        <end position="919"/>
    </location>
</feature>
<dbReference type="OrthoDB" id="9771112at2"/>
<feature type="coiled-coil region" evidence="1">
    <location>
        <begin position="479"/>
        <end position="525"/>
    </location>
</feature>
<evidence type="ECO:0000259" key="3">
    <source>
        <dbReference type="Pfam" id="PF12770"/>
    </source>
</evidence>
<dbReference type="RefSeq" id="WP_094572331.1">
    <property type="nucleotide sequence ID" value="NZ_CP022743.1"/>
</dbReference>
<dbReference type="SMART" id="SM00028">
    <property type="entry name" value="TPR"/>
    <property type="match status" value="5"/>
</dbReference>
<dbReference type="AlphaFoldDB" id="A0A223P2K8"/>
<dbReference type="Pfam" id="PF13374">
    <property type="entry name" value="TPR_10"/>
    <property type="match status" value="1"/>
</dbReference>
<evidence type="ECO:0000256" key="1">
    <source>
        <dbReference type="SAM" id="Coils"/>
    </source>
</evidence>
<dbReference type="Proteomes" id="UP000215002">
    <property type="component" value="Chromosome"/>
</dbReference>
<dbReference type="EMBL" id="CP022743">
    <property type="protein sequence ID" value="ASU36296.1"/>
    <property type="molecule type" value="Genomic_DNA"/>
</dbReference>
<dbReference type="InterPro" id="IPR011990">
    <property type="entry name" value="TPR-like_helical_dom_sf"/>
</dbReference>
<dbReference type="InterPro" id="IPR024983">
    <property type="entry name" value="CHAT_dom"/>
</dbReference>
<evidence type="ECO:0000313" key="4">
    <source>
        <dbReference type="EMBL" id="ASU36296.1"/>
    </source>
</evidence>
<keyword evidence="2" id="KW-0812">Transmembrane</keyword>
<dbReference type="Pfam" id="PF12770">
    <property type="entry name" value="CHAT"/>
    <property type="match status" value="1"/>
</dbReference>
<name>A0A223P2K8_9SPHI</name>
<dbReference type="Gene3D" id="1.25.40.10">
    <property type="entry name" value="Tetratricopeptide repeat domain"/>
    <property type="match status" value="2"/>
</dbReference>
<organism evidence="4 5">
    <name type="scientific">Mucilaginibacter xinganensis</name>
    <dbReference type="NCBI Taxonomy" id="1234841"/>
    <lineage>
        <taxon>Bacteria</taxon>
        <taxon>Pseudomonadati</taxon>
        <taxon>Bacteroidota</taxon>
        <taxon>Sphingobacteriia</taxon>
        <taxon>Sphingobacteriales</taxon>
        <taxon>Sphingobacteriaceae</taxon>
        <taxon>Mucilaginibacter</taxon>
    </lineage>
</organism>
<keyword evidence="2" id="KW-1133">Transmembrane helix</keyword>
<protein>
    <submittedName>
        <fullName evidence="4">CHAT domain-containing protein</fullName>
    </submittedName>
</protein>
<dbReference type="SUPFAM" id="SSF48452">
    <property type="entry name" value="TPR-like"/>
    <property type="match status" value="2"/>
</dbReference>
<dbReference type="InterPro" id="IPR019734">
    <property type="entry name" value="TPR_rpt"/>
</dbReference>
<evidence type="ECO:0000313" key="5">
    <source>
        <dbReference type="Proteomes" id="UP000215002"/>
    </source>
</evidence>
<dbReference type="Pfam" id="PF13181">
    <property type="entry name" value="TPR_8"/>
    <property type="match status" value="1"/>
</dbReference>
<accession>A0A223P2K8</accession>
<dbReference type="KEGG" id="muc:MuYL_4411"/>
<gene>
    <name evidence="4" type="ORF">MuYL_4411</name>
</gene>
<proteinExistence type="predicted"/>
<keyword evidence="1" id="KW-0175">Coiled coil</keyword>
<keyword evidence="5" id="KW-1185">Reference proteome</keyword>
<sequence length="931" mass="105373">MYLDRFFRYALPGIFFCSFQVFAQTKPQYKLIFNTAEKLANTENHTDETDEQAFANYKKVITLLTTTHLDDAFLLKAYITTGAFLQVLDRQKEAIPYFKKSFALKNNISGVNDSALFKPLVYCGNSYYKLDKPDSADYYYKKAESVAESYPQVSELERLYNTLGVIAYATGNYKKSTTYYEKAITTLLGHSAYDKSLLVTYKSNLATAYRKLKRYNEALKIYRELLLYKVETDNLFHNIGSVYLALGDGKTAVTYLKRVKPLNQKLLNDLARAYFIQNDFNSAALKLREAAEMNARLNGSHKNSDYGITLKYSADLFMQKNDLPAALQQYQLAVNNLQFDFNSQNIYINPSDFNSVFYTADLLETLLAKATAFKLLYTQSHHTRDLEAALQTYLSFYKLADHIQRFYETDDARLLISDKKYTSHQQPIDICLQLFSLTKNEKYIKLAFFLDEENKGNTLSLNLEESKLKAAGNVSKQLLQQERNLKERITRELLKASAQSDSVTLANLKNRVNDYTIQLVKVQQKINQQTGLNKLKHPDEANDIEALQKIIPGRSAILSYHIGNADLVCFVITSAGLHFVSTPLPAGFISLVNKAFKQAQYRNGNNNKEMRNIAQTLYRQLIKPAEALLDGKENLMIIPDDELNYLPFEILAGDSGELLLKKYTVTYNYSCNVLLSGSNAGLAADATRLGIAPFNDKVITNGQNVNEWVQLSASKQEVEALNGVSFYNKQATKQMFLKQAPNFNIIHLATHAYANDKDPNQSFISFYPSQPDSAFSYKLYLPEIYNLKLDKTRLVILSACESGSGELVKGEGLMSIARAFSYSGCNNIITSMWKADDASTAYISAKLHYYLQKGYSIAAALQQAKLDYLGDDTISDGKKLTGYWAHLRLTGSFEKQDDKQYLTVVISALILLAGALMVLKSRSRFKRPRPN</sequence>